<proteinExistence type="inferred from homology"/>
<reference evidence="5" key="1">
    <citation type="submission" date="2011-02" db="EMBL/GenBank/DDBJ databases">
        <title>Complete sequence of Spirochaeta sp. Buddy.</title>
        <authorList>
            <person name="Lucas S."/>
            <person name="Copeland A."/>
            <person name="Lapidus A."/>
            <person name="Cheng J.-F."/>
            <person name="Goodwin L."/>
            <person name="Pitluck S."/>
            <person name="Zeytun A."/>
            <person name="Detter J.C."/>
            <person name="Han C."/>
            <person name="Tapia R."/>
            <person name="Land M."/>
            <person name="Hauser L."/>
            <person name="Kyrpides N."/>
            <person name="Ivanova N."/>
            <person name="Mikhailova N."/>
            <person name="Pagani I."/>
            <person name="Ritalahti K.M."/>
            <person name="Loeffler F.E."/>
            <person name="Woyke T."/>
        </authorList>
    </citation>
    <scope>NUCLEOTIDE SEQUENCE [LARGE SCALE GENOMIC DNA]</scope>
    <source>
        <strain evidence="5">ATCC BAA-1886 / DSM 22777 / Buddy</strain>
    </source>
</reference>
<dbReference type="KEGG" id="sbu:SpiBuddy_1505"/>
<dbReference type="AlphaFoldDB" id="F0RW44"/>
<keyword evidence="5" id="KW-1185">Reference proteome</keyword>
<dbReference type="PANTHER" id="PTHR13774:SF39">
    <property type="entry name" value="BIOSYNTHESIS PROTEIN, PUTATIVE-RELATED"/>
    <property type="match status" value="1"/>
</dbReference>
<dbReference type="EMBL" id="CP002541">
    <property type="protein sequence ID" value="ADY13330.1"/>
    <property type="molecule type" value="Genomic_DNA"/>
</dbReference>
<dbReference type="GO" id="GO:0005737">
    <property type="term" value="C:cytoplasm"/>
    <property type="evidence" value="ECO:0007669"/>
    <property type="project" value="TreeGrafter"/>
</dbReference>
<dbReference type="Proteomes" id="UP000008466">
    <property type="component" value="Chromosome"/>
</dbReference>
<protein>
    <submittedName>
        <fullName evidence="4">Phenazine biosynthesis protein PhzF family</fullName>
    </submittedName>
</protein>
<dbReference type="PANTHER" id="PTHR13774">
    <property type="entry name" value="PHENAZINE BIOSYNTHESIS PROTEIN"/>
    <property type="match status" value="1"/>
</dbReference>
<comment type="similarity">
    <text evidence="1">Belongs to the PhzF family.</text>
</comment>
<dbReference type="STRING" id="158189.SpiBuddy_1505"/>
<accession>F0RW44</accession>
<dbReference type="RefSeq" id="WP_013607180.1">
    <property type="nucleotide sequence ID" value="NC_015152.1"/>
</dbReference>
<evidence type="ECO:0000256" key="1">
    <source>
        <dbReference type="ARBA" id="ARBA00008270"/>
    </source>
</evidence>
<dbReference type="Gene3D" id="3.10.310.10">
    <property type="entry name" value="Diaminopimelate Epimerase, Chain A, domain 1"/>
    <property type="match status" value="2"/>
</dbReference>
<dbReference type="eggNOG" id="COG0384">
    <property type="taxonomic scope" value="Bacteria"/>
</dbReference>
<dbReference type="InterPro" id="IPR003719">
    <property type="entry name" value="Phenazine_PhzF-like"/>
</dbReference>
<keyword evidence="2" id="KW-0413">Isomerase</keyword>
<sequence>MQMRRLWQVDAFTTQAFSGNPAGVVYPSDGLSQEMMLRISRELNNSETAFIYQWEDADVQHIRFFTPKQEVPLCTHASVASYHILATELGLPPGSHQMLCEAGLLPITIEYETEHPTIYITQKEGLFGPILSEQQKQQLLSALRLSASALYEDLPLQIVSTGNAKVLVGLKSKQTLDTLFVQRDLLIALGSELGVPGFYLYTFDQAEGEVVAHTRMFSPGSGVEEDPVTGNAAGALALYLQQYTNRIHQGKAIFMQGEAIKRTGLVIVQVNQNRATVLGQACTVFEAMLNV</sequence>
<dbReference type="OrthoDB" id="9788221at2"/>
<dbReference type="NCBIfam" id="TIGR00654">
    <property type="entry name" value="PhzF_family"/>
    <property type="match status" value="1"/>
</dbReference>
<evidence type="ECO:0000313" key="5">
    <source>
        <dbReference type="Proteomes" id="UP000008466"/>
    </source>
</evidence>
<dbReference type="Pfam" id="PF02567">
    <property type="entry name" value="PhzC-PhzF"/>
    <property type="match status" value="1"/>
</dbReference>
<gene>
    <name evidence="4" type="ordered locus">SpiBuddy_1505</name>
</gene>
<evidence type="ECO:0000313" key="4">
    <source>
        <dbReference type="EMBL" id="ADY13330.1"/>
    </source>
</evidence>
<feature type="active site" evidence="3">
    <location>
        <position position="47"/>
    </location>
</feature>
<dbReference type="HOGENOM" id="CLU_048756_0_2_12"/>
<evidence type="ECO:0000256" key="2">
    <source>
        <dbReference type="ARBA" id="ARBA00023235"/>
    </source>
</evidence>
<dbReference type="SUPFAM" id="SSF54506">
    <property type="entry name" value="Diaminopimelate epimerase-like"/>
    <property type="match status" value="1"/>
</dbReference>
<name>F0RW44_SPHGB</name>
<evidence type="ECO:0000256" key="3">
    <source>
        <dbReference type="PIRSR" id="PIRSR016184-1"/>
    </source>
</evidence>
<dbReference type="GO" id="GO:0016853">
    <property type="term" value="F:isomerase activity"/>
    <property type="evidence" value="ECO:0007669"/>
    <property type="project" value="UniProtKB-KW"/>
</dbReference>
<organism evidence="4 5">
    <name type="scientific">Sphaerochaeta globosa (strain ATCC BAA-1886 / DSM 22777 / Buddy)</name>
    <name type="common">Spirochaeta sp. (strain Buddy)</name>
    <dbReference type="NCBI Taxonomy" id="158189"/>
    <lineage>
        <taxon>Bacteria</taxon>
        <taxon>Pseudomonadati</taxon>
        <taxon>Spirochaetota</taxon>
        <taxon>Spirochaetia</taxon>
        <taxon>Spirochaetales</taxon>
        <taxon>Sphaerochaetaceae</taxon>
        <taxon>Sphaerochaeta</taxon>
    </lineage>
</organism>
<dbReference type="PIRSF" id="PIRSF016184">
    <property type="entry name" value="PhzC_PhzF"/>
    <property type="match status" value="1"/>
</dbReference>